<feature type="region of interest" description="Disordered" evidence="1">
    <location>
        <begin position="279"/>
        <end position="298"/>
    </location>
</feature>
<dbReference type="Gene3D" id="2.40.50.90">
    <property type="match status" value="1"/>
</dbReference>
<proteinExistence type="predicted"/>
<dbReference type="Proteomes" id="UP001055102">
    <property type="component" value="Unassembled WGS sequence"/>
</dbReference>
<protein>
    <recommendedName>
        <fullName evidence="4">DNA-binding protein</fullName>
    </recommendedName>
</protein>
<dbReference type="EMBL" id="BPQR01000045">
    <property type="protein sequence ID" value="GJE07438.1"/>
    <property type="molecule type" value="Genomic_DNA"/>
</dbReference>
<evidence type="ECO:0000313" key="3">
    <source>
        <dbReference type="Proteomes" id="UP001055102"/>
    </source>
</evidence>
<dbReference type="SUPFAM" id="SSF50199">
    <property type="entry name" value="Staphylococcal nuclease"/>
    <property type="match status" value="1"/>
</dbReference>
<evidence type="ECO:0000256" key="1">
    <source>
        <dbReference type="SAM" id="MobiDB-lite"/>
    </source>
</evidence>
<sequence>MLSTNAPRRQLAGAPRTPGSRAGRTVALAAAGIASLAPLPSQAAPRSGPAECRAAAATRDTIAGLGPRGELRLGSGGQAVLGSLRWPEEPEDARAAEAWLQARVGQPLTLVARGEADRWGRIRVDAQTEGADATDLAGGLIGAGLAPADAGEGETLCRPALLALEEAPRAAGRGIWARPRPAATDGTALRARAGRFAIVEGRVRRVGERAARTYLDFGPSGEDALTVTVSKRTWRRLLERGLSAAGLRGRRVRARGILEIWRGPTLDVASAEAIEVLPEEARDDGLRQDANGEPAPRR</sequence>
<dbReference type="RefSeq" id="WP_238276601.1">
    <property type="nucleotide sequence ID" value="NZ_BPQR01000045.1"/>
</dbReference>
<gene>
    <name evidence="2" type="ORF">AOPFMNJM_2767</name>
</gene>
<feature type="region of interest" description="Disordered" evidence="1">
    <location>
        <begin position="1"/>
        <end position="24"/>
    </location>
</feature>
<evidence type="ECO:0000313" key="2">
    <source>
        <dbReference type="EMBL" id="GJE07438.1"/>
    </source>
</evidence>
<organism evidence="2 3">
    <name type="scientific">Methylobacterium jeotgali</name>
    <dbReference type="NCBI Taxonomy" id="381630"/>
    <lineage>
        <taxon>Bacteria</taxon>
        <taxon>Pseudomonadati</taxon>
        <taxon>Pseudomonadota</taxon>
        <taxon>Alphaproteobacteria</taxon>
        <taxon>Hyphomicrobiales</taxon>
        <taxon>Methylobacteriaceae</taxon>
        <taxon>Methylobacterium</taxon>
    </lineage>
</organism>
<keyword evidence="3" id="KW-1185">Reference proteome</keyword>
<comment type="caution">
    <text evidence="2">The sequence shown here is derived from an EMBL/GenBank/DDBJ whole genome shotgun (WGS) entry which is preliminary data.</text>
</comment>
<evidence type="ECO:0008006" key="4">
    <source>
        <dbReference type="Google" id="ProtNLM"/>
    </source>
</evidence>
<dbReference type="InterPro" id="IPR035437">
    <property type="entry name" value="SNase_OB-fold_sf"/>
</dbReference>
<accession>A0ABQ4SY95</accession>
<reference evidence="2" key="1">
    <citation type="journal article" date="2021" name="Front. Microbiol.">
        <title>Comprehensive Comparative Genomics and Phenotyping of Methylobacterium Species.</title>
        <authorList>
            <person name="Alessa O."/>
            <person name="Ogura Y."/>
            <person name="Fujitani Y."/>
            <person name="Takami H."/>
            <person name="Hayashi T."/>
            <person name="Sahin N."/>
            <person name="Tani A."/>
        </authorList>
    </citation>
    <scope>NUCLEOTIDE SEQUENCE</scope>
    <source>
        <strain evidence="2">LMG 23639</strain>
    </source>
</reference>
<reference evidence="2" key="2">
    <citation type="submission" date="2021-08" db="EMBL/GenBank/DDBJ databases">
        <authorList>
            <person name="Tani A."/>
            <person name="Ola A."/>
            <person name="Ogura Y."/>
            <person name="Katsura K."/>
            <person name="Hayashi T."/>
        </authorList>
    </citation>
    <scope>NUCLEOTIDE SEQUENCE</scope>
    <source>
        <strain evidence="2">LMG 23639</strain>
    </source>
</reference>
<name>A0ABQ4SY95_9HYPH</name>